<dbReference type="InterPro" id="IPR051453">
    <property type="entry name" value="MBL_Glyoxalase_II"/>
</dbReference>
<gene>
    <name evidence="6" type="ORF">BSZ36_09040</name>
</gene>
<keyword evidence="4" id="KW-0862">Zinc</keyword>
<dbReference type="AlphaFoldDB" id="A0A259TZ98"/>
<name>A0A259TZ98_9BACT</name>
<keyword evidence="2" id="KW-0479">Metal-binding</keyword>
<comment type="caution">
    <text evidence="6">The sequence shown here is derived from an EMBL/GenBank/DDBJ whole genome shotgun (WGS) entry which is preliminary data.</text>
</comment>
<evidence type="ECO:0000313" key="6">
    <source>
        <dbReference type="EMBL" id="OZC03103.1"/>
    </source>
</evidence>
<dbReference type="EMBL" id="MQWB01000001">
    <property type="protein sequence ID" value="OZC03103.1"/>
    <property type="molecule type" value="Genomic_DNA"/>
</dbReference>
<dbReference type="GO" id="GO:0046872">
    <property type="term" value="F:metal ion binding"/>
    <property type="evidence" value="ECO:0007669"/>
    <property type="project" value="UniProtKB-KW"/>
</dbReference>
<organism evidence="6 7">
    <name type="scientific">Rubricoccus marinus</name>
    <dbReference type="NCBI Taxonomy" id="716817"/>
    <lineage>
        <taxon>Bacteria</taxon>
        <taxon>Pseudomonadati</taxon>
        <taxon>Rhodothermota</taxon>
        <taxon>Rhodothermia</taxon>
        <taxon>Rhodothermales</taxon>
        <taxon>Rubricoccaceae</taxon>
        <taxon>Rubricoccus</taxon>
    </lineage>
</organism>
<dbReference type="SUPFAM" id="SSF56281">
    <property type="entry name" value="Metallo-hydrolase/oxidoreductase"/>
    <property type="match status" value="1"/>
</dbReference>
<dbReference type="PANTHER" id="PTHR46233:SF3">
    <property type="entry name" value="HYDROXYACYLGLUTATHIONE HYDROLASE GLOC"/>
    <property type="match status" value="1"/>
</dbReference>
<evidence type="ECO:0000256" key="4">
    <source>
        <dbReference type="ARBA" id="ARBA00022833"/>
    </source>
</evidence>
<feature type="domain" description="Metallo-beta-lactamase" evidence="5">
    <location>
        <begin position="12"/>
        <end position="198"/>
    </location>
</feature>
<dbReference type="Pfam" id="PF00753">
    <property type="entry name" value="Lactamase_B"/>
    <property type="match status" value="1"/>
</dbReference>
<keyword evidence="7" id="KW-1185">Reference proteome</keyword>
<proteinExistence type="predicted"/>
<evidence type="ECO:0000256" key="2">
    <source>
        <dbReference type="ARBA" id="ARBA00022723"/>
    </source>
</evidence>
<comment type="cofactor">
    <cofactor evidence="1">
        <name>Zn(2+)</name>
        <dbReference type="ChEBI" id="CHEBI:29105"/>
    </cofactor>
</comment>
<evidence type="ECO:0000313" key="7">
    <source>
        <dbReference type="Proteomes" id="UP000216446"/>
    </source>
</evidence>
<evidence type="ECO:0000259" key="5">
    <source>
        <dbReference type="SMART" id="SM00849"/>
    </source>
</evidence>
<evidence type="ECO:0000256" key="3">
    <source>
        <dbReference type="ARBA" id="ARBA00022801"/>
    </source>
</evidence>
<sequence length="216" mass="23017">MTVRSFTVGPFPENTYVIHSAGEAAVVDPGTASGEERDRVHSYIERNGLRVRHLLLTHGHLDHILGCSQFAARYASGAEGGGWAMHPADLPLLQNARVQGEMFGIRVTEPPAPTRDLAHGDQIELGESTLEVRHAPGHSPGSVVFVDHANGQVIGGDVLFQGSIGRTDLWGGDTATLLASIREQLLTLPDETVVYSGHGSSTTVGAERRSNPFLVG</sequence>
<dbReference type="RefSeq" id="WP_094548082.1">
    <property type="nucleotide sequence ID" value="NZ_MQWB01000001.1"/>
</dbReference>
<dbReference type="InterPro" id="IPR001279">
    <property type="entry name" value="Metallo-B-lactamas"/>
</dbReference>
<reference evidence="6 7" key="1">
    <citation type="submission" date="2016-11" db="EMBL/GenBank/DDBJ databases">
        <title>Study of marine rhodopsin-containing bacteria.</title>
        <authorList>
            <person name="Yoshizawa S."/>
            <person name="Kumagai Y."/>
            <person name="Kogure K."/>
        </authorList>
    </citation>
    <scope>NUCLEOTIDE SEQUENCE [LARGE SCALE GENOMIC DNA]</scope>
    <source>
        <strain evidence="6 7">SG-29</strain>
    </source>
</reference>
<evidence type="ECO:0000256" key="1">
    <source>
        <dbReference type="ARBA" id="ARBA00001947"/>
    </source>
</evidence>
<accession>A0A259TZ98</accession>
<keyword evidence="3" id="KW-0378">Hydrolase</keyword>
<dbReference type="OrthoDB" id="9802248at2"/>
<dbReference type="FunCoup" id="A0A259TZ98">
    <property type="interactions" value="431"/>
</dbReference>
<dbReference type="Gene3D" id="3.60.15.10">
    <property type="entry name" value="Ribonuclease Z/Hydroxyacylglutathione hydrolase-like"/>
    <property type="match status" value="1"/>
</dbReference>
<dbReference type="GO" id="GO:0016787">
    <property type="term" value="F:hydrolase activity"/>
    <property type="evidence" value="ECO:0007669"/>
    <property type="project" value="UniProtKB-KW"/>
</dbReference>
<dbReference type="InParanoid" id="A0A259TZ98"/>
<dbReference type="Proteomes" id="UP000216446">
    <property type="component" value="Unassembled WGS sequence"/>
</dbReference>
<protein>
    <recommendedName>
        <fullName evidence="5">Metallo-beta-lactamase domain-containing protein</fullName>
    </recommendedName>
</protein>
<dbReference type="SMART" id="SM00849">
    <property type="entry name" value="Lactamase_B"/>
    <property type="match status" value="1"/>
</dbReference>
<dbReference type="PANTHER" id="PTHR46233">
    <property type="entry name" value="HYDROXYACYLGLUTATHIONE HYDROLASE GLOC"/>
    <property type="match status" value="1"/>
</dbReference>
<dbReference type="InterPro" id="IPR036866">
    <property type="entry name" value="RibonucZ/Hydroxyglut_hydro"/>
</dbReference>